<dbReference type="EMBL" id="MGFH01000186">
    <property type="protein sequence ID" value="OGM03161.1"/>
    <property type="molecule type" value="Genomic_DNA"/>
</dbReference>
<proteinExistence type="predicted"/>
<evidence type="ECO:0000256" key="1">
    <source>
        <dbReference type="SAM" id="SignalP"/>
    </source>
</evidence>
<evidence type="ECO:0000313" key="3">
    <source>
        <dbReference type="EMBL" id="OGM03161.1"/>
    </source>
</evidence>
<evidence type="ECO:0000259" key="2">
    <source>
        <dbReference type="Pfam" id="PF04773"/>
    </source>
</evidence>
<dbReference type="Proteomes" id="UP000178735">
    <property type="component" value="Unassembled WGS sequence"/>
</dbReference>
<reference evidence="3 4" key="1">
    <citation type="journal article" date="2016" name="Nat. Commun.">
        <title>Thousands of microbial genomes shed light on interconnected biogeochemical processes in an aquifer system.</title>
        <authorList>
            <person name="Anantharaman K."/>
            <person name="Brown C.T."/>
            <person name="Hug L.A."/>
            <person name="Sharon I."/>
            <person name="Castelle C.J."/>
            <person name="Probst A.J."/>
            <person name="Thomas B.C."/>
            <person name="Singh A."/>
            <person name="Wilkins M.J."/>
            <person name="Karaoz U."/>
            <person name="Brodie E.L."/>
            <person name="Williams K.H."/>
            <person name="Hubbard S.S."/>
            <person name="Banfield J.F."/>
        </authorList>
    </citation>
    <scope>NUCLEOTIDE SEQUENCE [LARGE SCALE GENOMIC DNA]</scope>
</reference>
<accession>A0A1F7WK28</accession>
<dbReference type="AlphaFoldDB" id="A0A1F7WK28"/>
<dbReference type="PANTHER" id="PTHR38731">
    <property type="entry name" value="LIPL45-RELATED LIPOPROTEIN-RELATED"/>
    <property type="match status" value="1"/>
</dbReference>
<feature type="signal peptide" evidence="1">
    <location>
        <begin position="1"/>
        <end position="27"/>
    </location>
</feature>
<keyword evidence="1" id="KW-0732">Signal</keyword>
<dbReference type="Pfam" id="PF04773">
    <property type="entry name" value="FecR"/>
    <property type="match status" value="1"/>
</dbReference>
<feature type="domain" description="FecR protein" evidence="2">
    <location>
        <begin position="66"/>
        <end position="150"/>
    </location>
</feature>
<organism evidence="3 4">
    <name type="scientific">Candidatus Wallbacteria bacterium GWC2_49_35</name>
    <dbReference type="NCBI Taxonomy" id="1817813"/>
    <lineage>
        <taxon>Bacteria</taxon>
        <taxon>Candidatus Walliibacteriota</taxon>
    </lineage>
</organism>
<protein>
    <recommendedName>
        <fullName evidence="2">FecR protein domain-containing protein</fullName>
    </recommendedName>
</protein>
<dbReference type="PANTHER" id="PTHR38731:SF1">
    <property type="entry name" value="FECR PROTEIN DOMAIN-CONTAINING PROTEIN"/>
    <property type="match status" value="1"/>
</dbReference>
<gene>
    <name evidence="3" type="ORF">A2008_10265</name>
</gene>
<dbReference type="STRING" id="1817813.A2008_10265"/>
<name>A0A1F7WK28_9BACT</name>
<dbReference type="InterPro" id="IPR006860">
    <property type="entry name" value="FecR"/>
</dbReference>
<evidence type="ECO:0000313" key="4">
    <source>
        <dbReference type="Proteomes" id="UP000178735"/>
    </source>
</evidence>
<dbReference type="Gene3D" id="2.60.120.1440">
    <property type="match status" value="1"/>
</dbReference>
<comment type="caution">
    <text evidence="3">The sequence shown here is derived from an EMBL/GenBank/DDBJ whole genome shotgun (WGS) entry which is preliminary data.</text>
</comment>
<sequence>MKIRFKFLPVLFILLLVALCQAPAVSAQDFSAKATAIEGDVTCKADGESAWKPVTVGMELKEGVYIMTAFESSCALEFQDKSVLNVKELSKIQISKFALQAKSVNANVSLFNGKVKATVHRDIDTKTEFQVKTPVSTISVRGTEEEIYYSPGFGVEVQNISGIVEVMNHIGQTQTLAKGDNTEVPKETKAPKPVQHMAEKTKKDFVKNSAATEEEEEFKANVAVPSFDQISDMLRDLSEISREKEAHPTTNIVISW</sequence>
<feature type="chain" id="PRO_5009533456" description="FecR protein domain-containing protein" evidence="1">
    <location>
        <begin position="28"/>
        <end position="256"/>
    </location>
</feature>